<protein>
    <submittedName>
        <fullName evidence="8">Dcm Site-specific DNA methylase</fullName>
    </submittedName>
</protein>
<organism evidence="8">
    <name type="scientific">uncultured Caudovirales phage</name>
    <dbReference type="NCBI Taxonomy" id="2100421"/>
    <lineage>
        <taxon>Viruses</taxon>
        <taxon>Duplodnaviria</taxon>
        <taxon>Heunggongvirae</taxon>
        <taxon>Uroviricota</taxon>
        <taxon>Caudoviricetes</taxon>
        <taxon>Peduoviridae</taxon>
        <taxon>Maltschvirus</taxon>
        <taxon>Maltschvirus maltsch</taxon>
    </lineage>
</organism>
<dbReference type="NCBIfam" id="TIGR00675">
    <property type="entry name" value="dcm"/>
    <property type="match status" value="1"/>
</dbReference>
<evidence type="ECO:0000313" key="7">
    <source>
        <dbReference type="EMBL" id="CAB4144266.1"/>
    </source>
</evidence>
<name>A0A6J5R9F4_9CAUD</name>
<comment type="similarity">
    <text evidence="4 5">Belongs to the class I-like SAM-binding methyltransferase superfamily. C5-methyltransferase family.</text>
</comment>
<accession>A0A6J5R9F4</accession>
<keyword evidence="3 4" id="KW-0949">S-adenosyl-L-methionine</keyword>
<keyword evidence="2 4" id="KW-0808">Transferase</keyword>
<evidence type="ECO:0000256" key="4">
    <source>
        <dbReference type="PROSITE-ProRule" id="PRU01016"/>
    </source>
</evidence>
<dbReference type="EMBL" id="LR796425">
    <property type="protein sequence ID" value="CAB4144266.1"/>
    <property type="molecule type" value="Genomic_DNA"/>
</dbReference>
<dbReference type="Gene3D" id="3.40.50.150">
    <property type="entry name" value="Vaccinia Virus protein VP39"/>
    <property type="match status" value="1"/>
</dbReference>
<evidence type="ECO:0000256" key="2">
    <source>
        <dbReference type="ARBA" id="ARBA00022679"/>
    </source>
</evidence>
<evidence type="ECO:0000256" key="3">
    <source>
        <dbReference type="ARBA" id="ARBA00022691"/>
    </source>
</evidence>
<dbReference type="PRINTS" id="PR00105">
    <property type="entry name" value="C5METTRFRASE"/>
</dbReference>
<dbReference type="GO" id="GO:0032259">
    <property type="term" value="P:methylation"/>
    <property type="evidence" value="ECO:0007669"/>
    <property type="project" value="UniProtKB-KW"/>
</dbReference>
<feature type="region of interest" description="Disordered" evidence="6">
    <location>
        <begin position="178"/>
        <end position="202"/>
    </location>
</feature>
<evidence type="ECO:0000256" key="5">
    <source>
        <dbReference type="RuleBase" id="RU000416"/>
    </source>
</evidence>
<dbReference type="EMBL" id="LR797133">
    <property type="protein sequence ID" value="CAB4189255.1"/>
    <property type="molecule type" value="Genomic_DNA"/>
</dbReference>
<gene>
    <name evidence="8" type="ORF">UFOVP1185_18</name>
    <name evidence="7" type="ORF">UFOVP461_22</name>
</gene>
<dbReference type="InterPro" id="IPR050750">
    <property type="entry name" value="C5-MTase"/>
</dbReference>
<evidence type="ECO:0000256" key="1">
    <source>
        <dbReference type="ARBA" id="ARBA00022603"/>
    </source>
</evidence>
<dbReference type="PANTHER" id="PTHR46098:SF1">
    <property type="entry name" value="TRNA (CYTOSINE(38)-C(5))-METHYLTRANSFERASE"/>
    <property type="match status" value="1"/>
</dbReference>
<dbReference type="SUPFAM" id="SSF53335">
    <property type="entry name" value="S-adenosyl-L-methionine-dependent methyltransferases"/>
    <property type="match status" value="1"/>
</dbReference>
<proteinExistence type="inferred from homology"/>
<dbReference type="InterPro" id="IPR001525">
    <property type="entry name" value="C5_MeTfrase"/>
</dbReference>
<evidence type="ECO:0000256" key="6">
    <source>
        <dbReference type="SAM" id="MobiDB-lite"/>
    </source>
</evidence>
<dbReference type="Pfam" id="PF00145">
    <property type="entry name" value="DNA_methylase"/>
    <property type="match status" value="1"/>
</dbReference>
<feature type="active site" evidence="4">
    <location>
        <position position="71"/>
    </location>
</feature>
<dbReference type="GO" id="GO:0008168">
    <property type="term" value="F:methyltransferase activity"/>
    <property type="evidence" value="ECO:0007669"/>
    <property type="project" value="UniProtKB-KW"/>
</dbReference>
<dbReference type="PANTHER" id="PTHR46098">
    <property type="entry name" value="TRNA (CYTOSINE(38)-C(5))-METHYLTRANSFERASE"/>
    <property type="match status" value="1"/>
</dbReference>
<dbReference type="PROSITE" id="PS51679">
    <property type="entry name" value="SAM_MT_C5"/>
    <property type="match status" value="1"/>
</dbReference>
<sequence>MKHASFFSGVGGLDLGFERAGIETVSVSEIDPYANSVLAERFPDAPNLGSITEVEAHDIPEADIWSGGFPCQDLSVAGKRAGFAGKRSSLAFTFLDLVEQRRPRWLVLENVPGLFSSNKGADFGRLLYEMEQLGYGVSWRTLDARYFGVAQRRRRVFIVASLESDRAGEVLLECEGCKRHPSPSQPQRQGASNGAPDGSGIAGAITRRFSKGVNSTIDEPLIVSPSPDSDGVRAVDGLARRLDNQSGVARKSSFGHYEMTQQAGTLKSSGGDIGGGSENLAMTLTSPQGGGRRDKIPMTILSFPSRFGSNANVTEGQAQSMAHSSGAPAVFRKSARAQTNEDSETWVEGDVANTLNSFDVGDVRTTHAIVGGTTDEDALLPVGLDSHRYRCCGNGVVAPVAEWIGRRIVEVDRRWRKEEAK</sequence>
<reference evidence="8" key="1">
    <citation type="submission" date="2020-05" db="EMBL/GenBank/DDBJ databases">
        <authorList>
            <person name="Chiriac C."/>
            <person name="Salcher M."/>
            <person name="Ghai R."/>
            <person name="Kavagutti S V."/>
        </authorList>
    </citation>
    <scope>NUCLEOTIDE SEQUENCE</scope>
</reference>
<keyword evidence="1 4" id="KW-0489">Methyltransferase</keyword>
<evidence type="ECO:0000313" key="8">
    <source>
        <dbReference type="EMBL" id="CAB4189255.1"/>
    </source>
</evidence>
<dbReference type="InterPro" id="IPR029063">
    <property type="entry name" value="SAM-dependent_MTases_sf"/>
</dbReference>